<dbReference type="EC" id="2.7.11.1" evidence="1"/>
<dbReference type="AlphaFoldDB" id="A0AAE0L4N0"/>
<dbReference type="PROSITE" id="PS00108">
    <property type="entry name" value="PROTEIN_KINASE_ST"/>
    <property type="match status" value="1"/>
</dbReference>
<comment type="catalytic activity">
    <reaction evidence="7">
        <text>L-threonyl-[protein] + ATP = O-phospho-L-threonyl-[protein] + ADP + H(+)</text>
        <dbReference type="Rhea" id="RHEA:46608"/>
        <dbReference type="Rhea" id="RHEA-COMP:11060"/>
        <dbReference type="Rhea" id="RHEA-COMP:11605"/>
        <dbReference type="ChEBI" id="CHEBI:15378"/>
        <dbReference type="ChEBI" id="CHEBI:30013"/>
        <dbReference type="ChEBI" id="CHEBI:30616"/>
        <dbReference type="ChEBI" id="CHEBI:61977"/>
        <dbReference type="ChEBI" id="CHEBI:456216"/>
        <dbReference type="EC" id="2.7.11.1"/>
    </reaction>
</comment>
<evidence type="ECO:0000256" key="2">
    <source>
        <dbReference type="ARBA" id="ARBA00022527"/>
    </source>
</evidence>
<evidence type="ECO:0000256" key="8">
    <source>
        <dbReference type="ARBA" id="ARBA00048679"/>
    </source>
</evidence>
<organism evidence="10 11">
    <name type="scientific">Cymbomonas tetramitiformis</name>
    <dbReference type="NCBI Taxonomy" id="36881"/>
    <lineage>
        <taxon>Eukaryota</taxon>
        <taxon>Viridiplantae</taxon>
        <taxon>Chlorophyta</taxon>
        <taxon>Pyramimonadophyceae</taxon>
        <taxon>Pyramimonadales</taxon>
        <taxon>Pyramimonadaceae</taxon>
        <taxon>Cymbomonas</taxon>
    </lineage>
</organism>
<evidence type="ECO:0000313" key="10">
    <source>
        <dbReference type="EMBL" id="KAK3271654.1"/>
    </source>
</evidence>
<dbReference type="SMART" id="SM00220">
    <property type="entry name" value="S_TKc"/>
    <property type="match status" value="1"/>
</dbReference>
<comment type="caution">
    <text evidence="10">The sequence shown here is derived from an EMBL/GenBank/DDBJ whole genome shotgun (WGS) entry which is preliminary data.</text>
</comment>
<dbReference type="GO" id="GO:0005524">
    <property type="term" value="F:ATP binding"/>
    <property type="evidence" value="ECO:0007669"/>
    <property type="project" value="UniProtKB-KW"/>
</dbReference>
<accession>A0AAE0L4N0</accession>
<sequence length="206" mass="23029">VEARFFAHQIIAGVEYLHSQEIIHRDLKLDNILISDGESLTLKLCDFGFSKSTLVHSIAKSRVGTTAYMAPETLMEAEYDGKLADVWACGVILYVMVFGEYPFNDPNRPENTVIMSVMHARYTLPEHTSVSEEFADLLASIFVTRPTMRISLQGLKQHPWCMQHLGGGKASVVTESAPQQSASTPVIMDMQTPEEIERLVLDASRR</sequence>
<dbReference type="InterPro" id="IPR011009">
    <property type="entry name" value="Kinase-like_dom_sf"/>
</dbReference>
<dbReference type="GO" id="GO:0004674">
    <property type="term" value="F:protein serine/threonine kinase activity"/>
    <property type="evidence" value="ECO:0007669"/>
    <property type="project" value="UniProtKB-KW"/>
</dbReference>
<dbReference type="InterPro" id="IPR008271">
    <property type="entry name" value="Ser/Thr_kinase_AS"/>
</dbReference>
<dbReference type="Proteomes" id="UP001190700">
    <property type="component" value="Unassembled WGS sequence"/>
</dbReference>
<keyword evidence="3" id="KW-0808">Transferase</keyword>
<protein>
    <recommendedName>
        <fullName evidence="1">non-specific serine/threonine protein kinase</fullName>
        <ecNumber evidence="1">2.7.11.1</ecNumber>
    </recommendedName>
</protein>
<name>A0AAE0L4N0_9CHLO</name>
<dbReference type="PANTHER" id="PTHR24343:SF558">
    <property type="entry name" value="PROTEIN KINASE DOMAIN-CONTAINING PROTEIN"/>
    <property type="match status" value="1"/>
</dbReference>
<keyword evidence="2" id="KW-0723">Serine/threonine-protein kinase</keyword>
<keyword evidence="11" id="KW-1185">Reference proteome</keyword>
<keyword evidence="6" id="KW-0067">ATP-binding</keyword>
<dbReference type="PANTHER" id="PTHR24343">
    <property type="entry name" value="SERINE/THREONINE KINASE"/>
    <property type="match status" value="1"/>
</dbReference>
<dbReference type="PROSITE" id="PS50011">
    <property type="entry name" value="PROTEIN_KINASE_DOM"/>
    <property type="match status" value="1"/>
</dbReference>
<evidence type="ECO:0000256" key="1">
    <source>
        <dbReference type="ARBA" id="ARBA00012513"/>
    </source>
</evidence>
<keyword evidence="5" id="KW-0418">Kinase</keyword>
<evidence type="ECO:0000256" key="4">
    <source>
        <dbReference type="ARBA" id="ARBA00022741"/>
    </source>
</evidence>
<dbReference type="Gene3D" id="1.10.510.10">
    <property type="entry name" value="Transferase(Phosphotransferase) domain 1"/>
    <property type="match status" value="1"/>
</dbReference>
<gene>
    <name evidence="10" type="ORF">CYMTET_20011</name>
</gene>
<reference evidence="10 11" key="1">
    <citation type="journal article" date="2015" name="Genome Biol. Evol.">
        <title>Comparative Genomics of a Bacterivorous Green Alga Reveals Evolutionary Causalities and Consequences of Phago-Mixotrophic Mode of Nutrition.</title>
        <authorList>
            <person name="Burns J.A."/>
            <person name="Paasch A."/>
            <person name="Narechania A."/>
            <person name="Kim E."/>
        </authorList>
    </citation>
    <scope>NUCLEOTIDE SEQUENCE [LARGE SCALE GENOMIC DNA]</scope>
    <source>
        <strain evidence="10 11">PLY_AMNH</strain>
    </source>
</reference>
<proteinExistence type="predicted"/>
<evidence type="ECO:0000256" key="3">
    <source>
        <dbReference type="ARBA" id="ARBA00022679"/>
    </source>
</evidence>
<feature type="domain" description="Protein kinase" evidence="9">
    <location>
        <begin position="1"/>
        <end position="161"/>
    </location>
</feature>
<dbReference type="InterPro" id="IPR000719">
    <property type="entry name" value="Prot_kinase_dom"/>
</dbReference>
<feature type="non-terminal residue" evidence="10">
    <location>
        <position position="1"/>
    </location>
</feature>
<keyword evidence="4" id="KW-0547">Nucleotide-binding</keyword>
<evidence type="ECO:0000259" key="9">
    <source>
        <dbReference type="PROSITE" id="PS50011"/>
    </source>
</evidence>
<comment type="catalytic activity">
    <reaction evidence="8">
        <text>L-seryl-[protein] + ATP = O-phospho-L-seryl-[protein] + ADP + H(+)</text>
        <dbReference type="Rhea" id="RHEA:17989"/>
        <dbReference type="Rhea" id="RHEA-COMP:9863"/>
        <dbReference type="Rhea" id="RHEA-COMP:11604"/>
        <dbReference type="ChEBI" id="CHEBI:15378"/>
        <dbReference type="ChEBI" id="CHEBI:29999"/>
        <dbReference type="ChEBI" id="CHEBI:30616"/>
        <dbReference type="ChEBI" id="CHEBI:83421"/>
        <dbReference type="ChEBI" id="CHEBI:456216"/>
        <dbReference type="EC" id="2.7.11.1"/>
    </reaction>
</comment>
<evidence type="ECO:0000256" key="5">
    <source>
        <dbReference type="ARBA" id="ARBA00022777"/>
    </source>
</evidence>
<evidence type="ECO:0000256" key="6">
    <source>
        <dbReference type="ARBA" id="ARBA00022840"/>
    </source>
</evidence>
<dbReference type="EMBL" id="LGRX02009479">
    <property type="protein sequence ID" value="KAK3271654.1"/>
    <property type="molecule type" value="Genomic_DNA"/>
</dbReference>
<evidence type="ECO:0000256" key="7">
    <source>
        <dbReference type="ARBA" id="ARBA00047899"/>
    </source>
</evidence>
<dbReference type="Pfam" id="PF00069">
    <property type="entry name" value="Pkinase"/>
    <property type="match status" value="1"/>
</dbReference>
<evidence type="ECO:0000313" key="11">
    <source>
        <dbReference type="Proteomes" id="UP001190700"/>
    </source>
</evidence>
<dbReference type="SUPFAM" id="SSF56112">
    <property type="entry name" value="Protein kinase-like (PK-like)"/>
    <property type="match status" value="1"/>
</dbReference>